<evidence type="ECO:0000313" key="2">
    <source>
        <dbReference type="Proteomes" id="UP000054928"/>
    </source>
</evidence>
<organism evidence="1 2">
    <name type="scientific">Plasmopara halstedii</name>
    <name type="common">Downy mildew of sunflower</name>
    <dbReference type="NCBI Taxonomy" id="4781"/>
    <lineage>
        <taxon>Eukaryota</taxon>
        <taxon>Sar</taxon>
        <taxon>Stramenopiles</taxon>
        <taxon>Oomycota</taxon>
        <taxon>Peronosporomycetes</taxon>
        <taxon>Peronosporales</taxon>
        <taxon>Peronosporaceae</taxon>
        <taxon>Plasmopara</taxon>
    </lineage>
</organism>
<protein>
    <submittedName>
        <fullName evidence="1">Uncharacterized protein</fullName>
    </submittedName>
</protein>
<reference evidence="2" key="1">
    <citation type="submission" date="2014-09" db="EMBL/GenBank/DDBJ databases">
        <authorList>
            <person name="Sharma Rahul"/>
            <person name="Thines Marco"/>
        </authorList>
    </citation>
    <scope>NUCLEOTIDE SEQUENCE [LARGE SCALE GENOMIC DNA]</scope>
</reference>
<accession>A0A0P1A6U9</accession>
<name>A0A0P1A6U9_PLAHL</name>
<evidence type="ECO:0000313" key="1">
    <source>
        <dbReference type="EMBL" id="CEG35801.1"/>
    </source>
</evidence>
<keyword evidence="2" id="KW-1185">Reference proteome</keyword>
<proteinExistence type="predicted"/>
<dbReference type="RefSeq" id="XP_024572170.1">
    <property type="nucleotide sequence ID" value="XM_024728214.1"/>
</dbReference>
<dbReference type="GeneID" id="36395186"/>
<dbReference type="EMBL" id="CCYD01000109">
    <property type="protein sequence ID" value="CEG35801.1"/>
    <property type="molecule type" value="Genomic_DNA"/>
</dbReference>
<dbReference type="AlphaFoldDB" id="A0A0P1A6U9"/>
<dbReference type="Proteomes" id="UP000054928">
    <property type="component" value="Unassembled WGS sequence"/>
</dbReference>
<sequence length="300" mass="32757">MKSLVCVVIGDGSVFVVDIDERKNVGIVSRLVTVDPDKKILKQSPTLAGINAITKESREMGSADEIGDVFANAPTKKELSTVDLQVQSKLWESVVRVSSEATKSQIPTLVITQVKTPDWSINCQVVIEQLPPDGKTLEEVLRFSLNCGACWRSSACGFAVFEVAAPPNVELNPCALQDHKFDHYYAIIPAKVTGRYQNQMTLSPLSAPGLSGSAFVCTKMGAPVGYIGSGFDGSAKYEQYRSYGFTLHGIPPDLPSRLPPIDEGSSSYTFSVECEKYRDRRDSDSPRFVCISHHKSTSLQ</sequence>